<accession>A0A9J6E9M5</accession>
<dbReference type="PANTHER" id="PTHR48257">
    <property type="match status" value="1"/>
</dbReference>
<dbReference type="PANTHER" id="PTHR48257:SF1">
    <property type="match status" value="1"/>
</dbReference>
<comment type="caution">
    <text evidence="2">The sequence shown here is derived from an EMBL/GenBank/DDBJ whole genome shotgun (WGS) entry which is preliminary data.</text>
</comment>
<evidence type="ECO:0000313" key="2">
    <source>
        <dbReference type="EMBL" id="KAH8030789.1"/>
    </source>
</evidence>
<sequence>MGVKPAVQLFSPALTLALSFMKDHARHTCDAKFASVGPTVEFMNNVSRWFTFMVVSNYQQHIHQNHPDTSQFDGPEDSRFHWLELYLEYIKELKMASAPMNFLTKETHHVLLFTTVTKVQCIRFLLDRGFKFVLTRKFSSDPIKSLFVKLRRSAGCNDMLDVRSALSGLEKMPKTGIVATSHTSNVQSSASFPSSGSIIRSGESSSTSTTPAIAAENSAQHLLQEICTSAKPFMPSPDIAAVSLNAGYISRIVSEKTDCGCCVSLVWKAKRSSTSATDGLISHQDKGGLCYPTAELVCVLHALK</sequence>
<gene>
    <name evidence="2" type="ORF">HPB51_011629</name>
</gene>
<dbReference type="AlphaFoldDB" id="A0A9J6E9M5"/>
<organism evidence="2 3">
    <name type="scientific">Rhipicephalus microplus</name>
    <name type="common">Cattle tick</name>
    <name type="synonym">Boophilus microplus</name>
    <dbReference type="NCBI Taxonomy" id="6941"/>
    <lineage>
        <taxon>Eukaryota</taxon>
        <taxon>Metazoa</taxon>
        <taxon>Ecdysozoa</taxon>
        <taxon>Arthropoda</taxon>
        <taxon>Chelicerata</taxon>
        <taxon>Arachnida</taxon>
        <taxon>Acari</taxon>
        <taxon>Parasitiformes</taxon>
        <taxon>Ixodida</taxon>
        <taxon>Ixodoidea</taxon>
        <taxon>Ixodidae</taxon>
        <taxon>Rhipicephalinae</taxon>
        <taxon>Rhipicephalus</taxon>
        <taxon>Boophilus</taxon>
    </lineage>
</organism>
<reference evidence="2" key="2">
    <citation type="submission" date="2021-09" db="EMBL/GenBank/DDBJ databases">
        <authorList>
            <person name="Jia N."/>
            <person name="Wang J."/>
            <person name="Shi W."/>
            <person name="Du L."/>
            <person name="Sun Y."/>
            <person name="Zhan W."/>
            <person name="Jiang J."/>
            <person name="Wang Q."/>
            <person name="Zhang B."/>
            <person name="Ji P."/>
            <person name="Sakyi L.B."/>
            <person name="Cui X."/>
            <person name="Yuan T."/>
            <person name="Jiang B."/>
            <person name="Yang W."/>
            <person name="Lam T.T.-Y."/>
            <person name="Chang Q."/>
            <person name="Ding S."/>
            <person name="Wang X."/>
            <person name="Zhu J."/>
            <person name="Ruan X."/>
            <person name="Zhao L."/>
            <person name="Wei J."/>
            <person name="Que T."/>
            <person name="Du C."/>
            <person name="Cheng J."/>
            <person name="Dai P."/>
            <person name="Han X."/>
            <person name="Huang E."/>
            <person name="Gao Y."/>
            <person name="Liu J."/>
            <person name="Shao H."/>
            <person name="Ye R."/>
            <person name="Li L."/>
            <person name="Wei W."/>
            <person name="Wang X."/>
            <person name="Wang C."/>
            <person name="Huo Q."/>
            <person name="Li W."/>
            <person name="Guo W."/>
            <person name="Chen H."/>
            <person name="Chen S."/>
            <person name="Zhou L."/>
            <person name="Zhou L."/>
            <person name="Ni X."/>
            <person name="Tian J."/>
            <person name="Zhou Y."/>
            <person name="Sheng Y."/>
            <person name="Liu T."/>
            <person name="Pan Y."/>
            <person name="Xia L."/>
            <person name="Li J."/>
            <person name="Zhao F."/>
            <person name="Cao W."/>
        </authorList>
    </citation>
    <scope>NUCLEOTIDE SEQUENCE</scope>
    <source>
        <strain evidence="2">Rmic-2018</strain>
        <tissue evidence="2">Larvae</tissue>
    </source>
</reference>
<name>A0A9J6E9M5_RHIMP</name>
<protein>
    <submittedName>
        <fullName evidence="2">Uncharacterized protein</fullName>
    </submittedName>
</protein>
<dbReference type="VEuPathDB" id="VectorBase:LOC119176982"/>
<evidence type="ECO:0000313" key="3">
    <source>
        <dbReference type="Proteomes" id="UP000821866"/>
    </source>
</evidence>
<dbReference type="EMBL" id="JABSTU010000005">
    <property type="protein sequence ID" value="KAH8030789.1"/>
    <property type="molecule type" value="Genomic_DNA"/>
</dbReference>
<reference evidence="2" key="1">
    <citation type="journal article" date="2020" name="Cell">
        <title>Large-Scale Comparative Analyses of Tick Genomes Elucidate Their Genetic Diversity and Vector Capacities.</title>
        <authorList>
            <consortium name="Tick Genome and Microbiome Consortium (TIGMIC)"/>
            <person name="Jia N."/>
            <person name="Wang J."/>
            <person name="Shi W."/>
            <person name="Du L."/>
            <person name="Sun Y."/>
            <person name="Zhan W."/>
            <person name="Jiang J.F."/>
            <person name="Wang Q."/>
            <person name="Zhang B."/>
            <person name="Ji P."/>
            <person name="Bell-Sakyi L."/>
            <person name="Cui X.M."/>
            <person name="Yuan T.T."/>
            <person name="Jiang B.G."/>
            <person name="Yang W.F."/>
            <person name="Lam T.T."/>
            <person name="Chang Q.C."/>
            <person name="Ding S.J."/>
            <person name="Wang X.J."/>
            <person name="Zhu J.G."/>
            <person name="Ruan X.D."/>
            <person name="Zhao L."/>
            <person name="Wei J.T."/>
            <person name="Ye R.Z."/>
            <person name="Que T.C."/>
            <person name="Du C.H."/>
            <person name="Zhou Y.H."/>
            <person name="Cheng J.X."/>
            <person name="Dai P.F."/>
            <person name="Guo W.B."/>
            <person name="Han X.H."/>
            <person name="Huang E.J."/>
            <person name="Li L.F."/>
            <person name="Wei W."/>
            <person name="Gao Y.C."/>
            <person name="Liu J.Z."/>
            <person name="Shao H.Z."/>
            <person name="Wang X."/>
            <person name="Wang C.C."/>
            <person name="Yang T.C."/>
            <person name="Huo Q.B."/>
            <person name="Li W."/>
            <person name="Chen H.Y."/>
            <person name="Chen S.E."/>
            <person name="Zhou L.G."/>
            <person name="Ni X.B."/>
            <person name="Tian J.H."/>
            <person name="Sheng Y."/>
            <person name="Liu T."/>
            <person name="Pan Y.S."/>
            <person name="Xia L.Y."/>
            <person name="Li J."/>
            <person name="Zhao F."/>
            <person name="Cao W.C."/>
        </authorList>
    </citation>
    <scope>NUCLEOTIDE SEQUENCE</scope>
    <source>
        <strain evidence="2">Rmic-2018</strain>
    </source>
</reference>
<feature type="compositionally biased region" description="Low complexity" evidence="1">
    <location>
        <begin position="188"/>
        <end position="210"/>
    </location>
</feature>
<evidence type="ECO:0000256" key="1">
    <source>
        <dbReference type="SAM" id="MobiDB-lite"/>
    </source>
</evidence>
<dbReference type="Proteomes" id="UP000821866">
    <property type="component" value="Chromosome 3"/>
</dbReference>
<proteinExistence type="predicted"/>
<keyword evidence="3" id="KW-1185">Reference proteome</keyword>
<feature type="region of interest" description="Disordered" evidence="1">
    <location>
        <begin position="187"/>
        <end position="211"/>
    </location>
</feature>